<evidence type="ECO:0008006" key="4">
    <source>
        <dbReference type="Google" id="ProtNLM"/>
    </source>
</evidence>
<comment type="caution">
    <text evidence="2">The sequence shown here is derived from an EMBL/GenBank/DDBJ whole genome shotgun (WGS) entry which is preliminary data.</text>
</comment>
<keyword evidence="1" id="KW-0472">Membrane</keyword>
<dbReference type="EMBL" id="LZLC01000038">
    <property type="protein sequence ID" value="OBJ45374.1"/>
    <property type="molecule type" value="Genomic_DNA"/>
</dbReference>
<evidence type="ECO:0000313" key="2">
    <source>
        <dbReference type="EMBL" id="OBJ45374.1"/>
    </source>
</evidence>
<organism evidence="2 3">
    <name type="scientific">Mycolicibacterium mucogenicum</name>
    <name type="common">Mycobacterium mucogenicum</name>
    <dbReference type="NCBI Taxonomy" id="56689"/>
    <lineage>
        <taxon>Bacteria</taxon>
        <taxon>Bacillati</taxon>
        <taxon>Actinomycetota</taxon>
        <taxon>Actinomycetes</taxon>
        <taxon>Mycobacteriales</taxon>
        <taxon>Mycobacteriaceae</taxon>
        <taxon>Mycolicibacterium</taxon>
    </lineage>
</organism>
<feature type="transmembrane region" description="Helical" evidence="1">
    <location>
        <begin position="63"/>
        <end position="85"/>
    </location>
</feature>
<reference evidence="2 3" key="1">
    <citation type="submission" date="2016-06" db="EMBL/GenBank/DDBJ databases">
        <authorList>
            <person name="Kjaerup R.B."/>
            <person name="Dalgaard T.S."/>
            <person name="Juul-Madsen H.R."/>
        </authorList>
    </citation>
    <scope>NUCLEOTIDE SEQUENCE [LARGE SCALE GENOMIC DNA]</scope>
    <source>
        <strain evidence="2 3">1127319.6</strain>
    </source>
</reference>
<protein>
    <recommendedName>
        <fullName evidence="4">Acyltransferase 3 domain-containing protein</fullName>
    </recommendedName>
</protein>
<dbReference type="AlphaFoldDB" id="A0A1A3HCH5"/>
<sequence>MAVMHVTGHYSPDTAYHWKTNLLGLPLIFFYALSGFLLFLPYVRNLIEHRELPSTANFAVHRIARILPGYLVIFLLCNYLLQIAYVQNASLQPTRTEDGTGMITDPWQLIANVTLMQSNIPKYFQTGLNPSC</sequence>
<evidence type="ECO:0000256" key="1">
    <source>
        <dbReference type="SAM" id="Phobius"/>
    </source>
</evidence>
<keyword evidence="1" id="KW-0812">Transmembrane</keyword>
<dbReference type="Proteomes" id="UP000093898">
    <property type="component" value="Unassembled WGS sequence"/>
</dbReference>
<feature type="transmembrane region" description="Helical" evidence="1">
    <location>
        <begin position="22"/>
        <end position="43"/>
    </location>
</feature>
<accession>A0A1A3HCH5</accession>
<proteinExistence type="predicted"/>
<name>A0A1A3HCH5_MYCMU</name>
<gene>
    <name evidence="2" type="ORF">A5630_14065</name>
</gene>
<keyword evidence="1" id="KW-1133">Transmembrane helix</keyword>
<evidence type="ECO:0000313" key="3">
    <source>
        <dbReference type="Proteomes" id="UP000093898"/>
    </source>
</evidence>